<dbReference type="SUPFAM" id="SSF141868">
    <property type="entry name" value="EAL domain-like"/>
    <property type="match status" value="1"/>
</dbReference>
<dbReference type="SMART" id="SM00267">
    <property type="entry name" value="GGDEF"/>
    <property type="match status" value="1"/>
</dbReference>
<gene>
    <name evidence="4" type="ORF">SAMN05878503_10997</name>
</gene>
<dbReference type="PROSITE" id="PS50887">
    <property type="entry name" value="GGDEF"/>
    <property type="match status" value="1"/>
</dbReference>
<keyword evidence="5" id="KW-1185">Reference proteome</keyword>
<dbReference type="InterPro" id="IPR043128">
    <property type="entry name" value="Rev_trsase/Diguanyl_cyclase"/>
</dbReference>
<dbReference type="SMART" id="SM00052">
    <property type="entry name" value="EAL"/>
    <property type="match status" value="1"/>
</dbReference>
<dbReference type="CDD" id="cd01948">
    <property type="entry name" value="EAL"/>
    <property type="match status" value="1"/>
</dbReference>
<accession>A0A285CVA0</accession>
<organism evidence="4 5">
    <name type="scientific">Cereibacter ovatus</name>
    <dbReference type="NCBI Taxonomy" id="439529"/>
    <lineage>
        <taxon>Bacteria</taxon>
        <taxon>Pseudomonadati</taxon>
        <taxon>Pseudomonadota</taxon>
        <taxon>Alphaproteobacteria</taxon>
        <taxon>Rhodobacterales</taxon>
        <taxon>Paracoccaceae</taxon>
        <taxon>Cereibacter</taxon>
    </lineage>
</organism>
<sequence length="734" mass="79811">MMIARKTSSFSAQIVLTILISTFVMAGIVAVVGYAAIEEVDSDAVQREIGFATHGLEAEIARLTEEQKVSTLWDEAVIEVRADNQDWMERNLGVWMQTYYGHDAVYVVRPDDTLLYAALDEKTVRLRPGTRLPAPLAALVQTLRDRMAAANPDPADSTAAIADLDVVETIPLDGGVSVVSVAPIVPTTTRLPQPPGTEFIHISLQNVDTAMAIRIAEPHGLRRASFRTTPPAGGHEIGVPIRDSAGKQLAWLTWTADRPGLRLMHEMIPALALAALFGLGLLVWLLRRLWVSSQQLHRSEAEARFLANHDLLAGLPNRMHFEENLAHALASERQGGPSVTLLSIDLDRFKPVNDTLGHAAGDELIRQVAARLSAQIRSTDTVARLGGDEFGVILLGMAGEETLTAFCAGLLHVLSKPYDLAAGQAHVGASIGVAIAAQIRGGMETVMRCADAALYRAKNDGRGRFRLFTEEMDDVLRQRHEIERDLRAALRADDQLEVVFQPIYDASGALVGAEALTRWPRAPHGAVSPDVFIGVAEECGLIHALGAWVLETACRAAVRTGLPKLAVNVSPIQLRGEGFAAEVLRILSDTGLAPQRLELELTEHFHLDPGQNTRRNLHDLRMAGISIALDDFATGQSLLQYVRDYEIDMIKIDRSFVGRLGQGDGTDEVVRAMLDLGRAMGLEVTAEGVETAHQREILLSMGCRIFQGFLLGRPMDGNRLASLTDDRSGQPLTA</sequence>
<evidence type="ECO:0000259" key="2">
    <source>
        <dbReference type="PROSITE" id="PS50883"/>
    </source>
</evidence>
<dbReference type="Pfam" id="PF05228">
    <property type="entry name" value="CHASE4"/>
    <property type="match status" value="1"/>
</dbReference>
<dbReference type="InterPro" id="IPR007892">
    <property type="entry name" value="CHASE4"/>
</dbReference>
<dbReference type="SUPFAM" id="SSF55073">
    <property type="entry name" value="Nucleotide cyclase"/>
    <property type="match status" value="1"/>
</dbReference>
<dbReference type="Gene3D" id="3.30.70.270">
    <property type="match status" value="1"/>
</dbReference>
<feature type="transmembrane region" description="Helical" evidence="1">
    <location>
        <begin position="267"/>
        <end position="286"/>
    </location>
</feature>
<dbReference type="InterPro" id="IPR029787">
    <property type="entry name" value="Nucleotide_cyclase"/>
</dbReference>
<evidence type="ECO:0000313" key="4">
    <source>
        <dbReference type="EMBL" id="SNX71345.1"/>
    </source>
</evidence>
<dbReference type="InterPro" id="IPR001633">
    <property type="entry name" value="EAL_dom"/>
</dbReference>
<dbReference type="NCBIfam" id="TIGR00254">
    <property type="entry name" value="GGDEF"/>
    <property type="match status" value="1"/>
</dbReference>
<feature type="domain" description="GGDEF" evidence="3">
    <location>
        <begin position="337"/>
        <end position="470"/>
    </location>
</feature>
<protein>
    <submittedName>
        <fullName evidence="4">Periplasmic sensor diguanylate cyclase/phosphodiesterase</fullName>
    </submittedName>
</protein>
<name>A0A285CVA0_9RHOB</name>
<keyword evidence="1" id="KW-0812">Transmembrane</keyword>
<dbReference type="InterPro" id="IPR052155">
    <property type="entry name" value="Biofilm_reg_signaling"/>
</dbReference>
<evidence type="ECO:0000259" key="3">
    <source>
        <dbReference type="PROSITE" id="PS50887"/>
    </source>
</evidence>
<dbReference type="PANTHER" id="PTHR44757:SF2">
    <property type="entry name" value="BIOFILM ARCHITECTURE MAINTENANCE PROTEIN MBAA"/>
    <property type="match status" value="1"/>
</dbReference>
<dbReference type="CDD" id="cd01949">
    <property type="entry name" value="GGDEF"/>
    <property type="match status" value="1"/>
</dbReference>
<feature type="transmembrane region" description="Helical" evidence="1">
    <location>
        <begin position="12"/>
        <end position="37"/>
    </location>
</feature>
<dbReference type="InterPro" id="IPR035919">
    <property type="entry name" value="EAL_sf"/>
</dbReference>
<evidence type="ECO:0000256" key="1">
    <source>
        <dbReference type="SAM" id="Phobius"/>
    </source>
</evidence>
<evidence type="ECO:0000313" key="5">
    <source>
        <dbReference type="Proteomes" id="UP000219467"/>
    </source>
</evidence>
<dbReference type="RefSeq" id="WP_097030771.1">
    <property type="nucleotide sequence ID" value="NZ_OAOQ01000009.1"/>
</dbReference>
<dbReference type="Pfam" id="PF00563">
    <property type="entry name" value="EAL"/>
    <property type="match status" value="1"/>
</dbReference>
<dbReference type="InterPro" id="IPR000160">
    <property type="entry name" value="GGDEF_dom"/>
</dbReference>
<dbReference type="PANTHER" id="PTHR44757">
    <property type="entry name" value="DIGUANYLATE CYCLASE DGCP"/>
    <property type="match status" value="1"/>
</dbReference>
<feature type="domain" description="EAL" evidence="2">
    <location>
        <begin position="479"/>
        <end position="728"/>
    </location>
</feature>
<reference evidence="5" key="1">
    <citation type="submission" date="2017-08" db="EMBL/GenBank/DDBJ databases">
        <authorList>
            <person name="Varghese N."/>
            <person name="Submissions S."/>
        </authorList>
    </citation>
    <scope>NUCLEOTIDE SEQUENCE [LARGE SCALE GENOMIC DNA]</scope>
    <source>
        <strain evidence="5">JA234</strain>
    </source>
</reference>
<dbReference type="Gene3D" id="3.20.20.450">
    <property type="entry name" value="EAL domain"/>
    <property type="match status" value="1"/>
</dbReference>
<dbReference type="AlphaFoldDB" id="A0A285CVA0"/>
<dbReference type="EMBL" id="OAOQ01000009">
    <property type="protein sequence ID" value="SNX71345.1"/>
    <property type="molecule type" value="Genomic_DNA"/>
</dbReference>
<proteinExistence type="predicted"/>
<dbReference type="Proteomes" id="UP000219467">
    <property type="component" value="Unassembled WGS sequence"/>
</dbReference>
<dbReference type="PROSITE" id="PS50883">
    <property type="entry name" value="EAL"/>
    <property type="match status" value="1"/>
</dbReference>
<dbReference type="OrthoDB" id="9814202at2"/>
<keyword evidence="1" id="KW-1133">Transmembrane helix</keyword>
<dbReference type="Pfam" id="PF00990">
    <property type="entry name" value="GGDEF"/>
    <property type="match status" value="1"/>
</dbReference>
<keyword evidence="1" id="KW-0472">Membrane</keyword>